<evidence type="ECO:0000313" key="2">
    <source>
        <dbReference type="Proteomes" id="UP000185936"/>
    </source>
</evidence>
<accession>A0A1N7DNW0</accession>
<keyword evidence="2" id="KW-1185">Reference proteome</keyword>
<sequence>MREFESRETRCARLACSRLLRSRERGYGHPKAVAAAIESGEKWAGANSNRGYGHPKAEGYQATPPARKCTVSARLFNASGTAQLGRLLAICARSKPLVAVRIQIVMGHRDRLIGV</sequence>
<name>A0A1N7DNW0_9EURY</name>
<protein>
    <submittedName>
        <fullName evidence="1">Uncharacterized protein</fullName>
    </submittedName>
</protein>
<evidence type="ECO:0000313" key="1">
    <source>
        <dbReference type="EMBL" id="SIR77536.1"/>
    </source>
</evidence>
<dbReference type="EMBL" id="FTNR01000002">
    <property type="protein sequence ID" value="SIR77536.1"/>
    <property type="molecule type" value="Genomic_DNA"/>
</dbReference>
<reference evidence="2" key="1">
    <citation type="submission" date="2017-01" db="EMBL/GenBank/DDBJ databases">
        <authorList>
            <person name="Varghese N."/>
            <person name="Submissions S."/>
        </authorList>
    </citation>
    <scope>NUCLEOTIDE SEQUENCE [LARGE SCALE GENOMIC DNA]</scope>
    <source>
        <strain evidence="2">type strain: HArc-</strain>
    </source>
</reference>
<organism evidence="1 2">
    <name type="scientific">Natronorubrum thiooxidans</name>
    <dbReference type="NCBI Taxonomy" id="308853"/>
    <lineage>
        <taxon>Archaea</taxon>
        <taxon>Methanobacteriati</taxon>
        <taxon>Methanobacteriota</taxon>
        <taxon>Stenosarchaea group</taxon>
        <taxon>Halobacteria</taxon>
        <taxon>Halobacteriales</taxon>
        <taxon>Natrialbaceae</taxon>
        <taxon>Natronorubrum</taxon>
    </lineage>
</organism>
<dbReference type="Proteomes" id="UP000185936">
    <property type="component" value="Unassembled WGS sequence"/>
</dbReference>
<proteinExistence type="predicted"/>
<gene>
    <name evidence="1" type="ORF">SAMN05421752_102406</name>
</gene>
<dbReference type="AlphaFoldDB" id="A0A1N7DNW0"/>